<dbReference type="PANTHER" id="PTHR23309">
    <property type="entry name" value="3-HYDROXYACYL-COA DEHYROGENASE"/>
    <property type="match status" value="1"/>
</dbReference>
<keyword evidence="2" id="KW-0413">Isomerase</keyword>
<dbReference type="Pfam" id="PF02737">
    <property type="entry name" value="3HCDH_N"/>
    <property type="match status" value="1"/>
</dbReference>
<dbReference type="Gene3D" id="1.10.1040.50">
    <property type="match status" value="1"/>
</dbReference>
<reference evidence="7 8" key="1">
    <citation type="submission" date="2020-12" db="EMBL/GenBank/DDBJ databases">
        <authorList>
            <person name="Lu T."/>
            <person name="Wang Q."/>
            <person name="Han X."/>
        </authorList>
    </citation>
    <scope>NUCLEOTIDE SEQUENCE [LARGE SCALE GENOMIC DNA]</scope>
    <source>
        <strain evidence="7 8">WQ 585</strain>
    </source>
</reference>
<evidence type="ECO:0000256" key="1">
    <source>
        <dbReference type="ARBA" id="ARBA00023002"/>
    </source>
</evidence>
<dbReference type="EMBL" id="JAENGP010000012">
    <property type="protein sequence ID" value="MBK1781765.1"/>
    <property type="molecule type" value="Genomic_DNA"/>
</dbReference>
<feature type="domain" description="3-hydroxyacyl-CoA dehydrogenase NAD binding" evidence="6">
    <location>
        <begin position="156"/>
        <end position="332"/>
    </location>
</feature>
<dbReference type="InterPro" id="IPR008927">
    <property type="entry name" value="6-PGluconate_DH-like_C_sf"/>
</dbReference>
<dbReference type="SUPFAM" id="SSF51735">
    <property type="entry name" value="NAD(P)-binding Rossmann-fold domains"/>
    <property type="match status" value="1"/>
</dbReference>
<evidence type="ECO:0000313" key="7">
    <source>
        <dbReference type="EMBL" id="MBK1781765.1"/>
    </source>
</evidence>
<comment type="caution">
    <text evidence="7">The sequence shown here is derived from an EMBL/GenBank/DDBJ whole genome shotgun (WGS) entry which is preliminary data.</text>
</comment>
<feature type="domain" description="3-hydroxyacyl-CoA dehydrogenase C-terminal" evidence="5">
    <location>
        <begin position="336"/>
        <end position="423"/>
    </location>
</feature>
<dbReference type="SUPFAM" id="SSF50249">
    <property type="entry name" value="Nucleic acid-binding proteins"/>
    <property type="match status" value="1"/>
</dbReference>
<evidence type="ECO:0000256" key="2">
    <source>
        <dbReference type="ARBA" id="ARBA00023235"/>
    </source>
</evidence>
<dbReference type="RefSeq" id="WP_200237292.1">
    <property type="nucleotide sequence ID" value="NZ_JAENGP010000012.1"/>
</dbReference>
<evidence type="ECO:0000313" key="8">
    <source>
        <dbReference type="Proteomes" id="UP000635316"/>
    </source>
</evidence>
<dbReference type="SUPFAM" id="SSF48179">
    <property type="entry name" value="6-phosphogluconate dehydrogenase C-terminal domain-like"/>
    <property type="match status" value="2"/>
</dbReference>
<keyword evidence="3" id="KW-0456">Lyase</keyword>
<dbReference type="InterPro" id="IPR012340">
    <property type="entry name" value="NA-bd_OB-fold"/>
</dbReference>
<evidence type="ECO:0000259" key="5">
    <source>
        <dbReference type="Pfam" id="PF00725"/>
    </source>
</evidence>
<evidence type="ECO:0000256" key="4">
    <source>
        <dbReference type="ARBA" id="ARBA00023268"/>
    </source>
</evidence>
<organism evidence="7 8">
    <name type="scientific">Advenella mandrilli</name>
    <dbReference type="NCBI Taxonomy" id="2800330"/>
    <lineage>
        <taxon>Bacteria</taxon>
        <taxon>Pseudomonadati</taxon>
        <taxon>Pseudomonadota</taxon>
        <taxon>Betaproteobacteria</taxon>
        <taxon>Burkholderiales</taxon>
        <taxon>Alcaligenaceae</taxon>
    </lineage>
</organism>
<dbReference type="Proteomes" id="UP000635316">
    <property type="component" value="Unassembled WGS sequence"/>
</dbReference>
<keyword evidence="8" id="KW-1185">Reference proteome</keyword>
<gene>
    <name evidence="7" type="ORF">JHL22_11105</name>
</gene>
<dbReference type="Gene3D" id="3.40.50.720">
    <property type="entry name" value="NAD(P)-binding Rossmann-like Domain"/>
    <property type="match status" value="1"/>
</dbReference>
<sequence>MQTSLNTSTSTGISAHYSQFLDAGQLGFKWCEQCLKPHFYPRVHCPHCGNRETVWRVSSGKGRIYSFTIADRIAPAIIEMEEGFRLTSIIVEADVNALAIGDEVVVHCSKEPSGEAILSFTTPAANCAREYSQKALAQIQASIPSADDGAFPLNCVAIIGSGRMGRGIAMALINAGISVMLYDQTQEALDAAHKAINDELQKLVDKARISQDEAQKRSARIRATLDISDISAADAVIEAVWEQMELKKSIFAQIDQYAPPHAILCSNTSTLDIDQIASVTRCPERVLGLHFFNPAHVMRLIEVIKGPRTSTHAINLAKVLSNRLGKIPVVVGICKGFVGNRLMMARERQAGQLLLEGALPQQIDRVLRAFGLPMGTFELQDMAGGIAVNYMRRQESGEKDLIIDRLYETGRIGKQAGKGYYDYVPGKRAPVPSQEVKNMLEAASAQAQIPRRRIGDEEIIQRLVFPMINEGIKLQEEGIVERESDIDMVWQYGYGWPSWKGGPMYFARQQGYAKIYHKLVELEQRYGESFQPARLLKELALNQ</sequence>
<feature type="domain" description="3-hydroxyacyl-CoA dehydrogenase C-terminal" evidence="5">
    <location>
        <begin position="459"/>
        <end position="540"/>
    </location>
</feature>
<dbReference type="InterPro" id="IPR006176">
    <property type="entry name" value="3-OHacyl-CoA_DH_NAD-bd"/>
</dbReference>
<dbReference type="InterPro" id="IPR036291">
    <property type="entry name" value="NAD(P)-bd_dom_sf"/>
</dbReference>
<dbReference type="PANTHER" id="PTHR23309:SF51">
    <property type="entry name" value="3-HYDROXYACYL-COA DEHYDROGENASE-RELATED"/>
    <property type="match status" value="1"/>
</dbReference>
<proteinExistence type="predicted"/>
<name>A0ABS1EGA0_9BURK</name>
<accession>A0ABS1EGA0</accession>
<keyword evidence="1" id="KW-0560">Oxidoreductase</keyword>
<evidence type="ECO:0000256" key="3">
    <source>
        <dbReference type="ARBA" id="ARBA00023239"/>
    </source>
</evidence>
<dbReference type="Pfam" id="PF00725">
    <property type="entry name" value="3HCDH"/>
    <property type="match status" value="2"/>
</dbReference>
<dbReference type="InterPro" id="IPR006108">
    <property type="entry name" value="3HC_DH_C"/>
</dbReference>
<protein>
    <submittedName>
        <fullName evidence="7">NAD(P)-binding domain-containing protein</fullName>
    </submittedName>
</protein>
<keyword evidence="4" id="KW-0511">Multifunctional enzyme</keyword>
<evidence type="ECO:0000259" key="6">
    <source>
        <dbReference type="Pfam" id="PF02737"/>
    </source>
</evidence>